<dbReference type="STRING" id="1448321.A0A317WEE0"/>
<proteinExistence type="predicted"/>
<keyword evidence="2" id="KW-1185">Reference proteome</keyword>
<dbReference type="Proteomes" id="UP000247233">
    <property type="component" value="Unassembled WGS sequence"/>
</dbReference>
<dbReference type="EMBL" id="MSFL01000010">
    <property type="protein sequence ID" value="PWY83592.1"/>
    <property type="molecule type" value="Genomic_DNA"/>
</dbReference>
<dbReference type="RefSeq" id="XP_025400035.1">
    <property type="nucleotide sequence ID" value="XM_025541795.1"/>
</dbReference>
<accession>A0A317WEE0</accession>
<dbReference type="SUPFAM" id="SSF53474">
    <property type="entry name" value="alpha/beta-Hydrolases"/>
    <property type="match status" value="1"/>
</dbReference>
<gene>
    <name evidence="1" type="ORF">BO70DRAFT_352404</name>
</gene>
<dbReference type="GeneID" id="37064032"/>
<name>A0A317WEE0_9EURO</name>
<reference evidence="1 2" key="1">
    <citation type="submission" date="2016-12" db="EMBL/GenBank/DDBJ databases">
        <title>The genomes of Aspergillus section Nigri reveals drivers in fungal speciation.</title>
        <authorList>
            <consortium name="DOE Joint Genome Institute"/>
            <person name="Vesth T.C."/>
            <person name="Nybo J."/>
            <person name="Theobald S."/>
            <person name="Brandl J."/>
            <person name="Frisvad J.C."/>
            <person name="Nielsen K.F."/>
            <person name="Lyhne E.K."/>
            <person name="Kogle M.E."/>
            <person name="Kuo A."/>
            <person name="Riley R."/>
            <person name="Clum A."/>
            <person name="Nolan M."/>
            <person name="Lipzen A."/>
            <person name="Salamov A."/>
            <person name="Henrissat B."/>
            <person name="Wiebenga A."/>
            <person name="De Vries R.P."/>
            <person name="Grigoriev I.V."/>
            <person name="Mortensen U.H."/>
            <person name="Andersen M.R."/>
            <person name="Baker S.E."/>
        </authorList>
    </citation>
    <scope>NUCLEOTIDE SEQUENCE [LARGE SCALE GENOMIC DNA]</scope>
    <source>
        <strain evidence="1 2">CBS 117.55</strain>
    </source>
</reference>
<evidence type="ECO:0000313" key="2">
    <source>
        <dbReference type="Proteomes" id="UP000247233"/>
    </source>
</evidence>
<dbReference type="PANTHER" id="PTHR47842:SF3">
    <property type="entry name" value="DUF676 DOMAIN-CONTAINING PROTEIN"/>
    <property type="match status" value="1"/>
</dbReference>
<sequence length="414" mass="45567">MTEHIYHSAPTRRLLLIYIHGFKGSDTTFQHFPTHVHNLLSTLLPSHEIYTRVYPQYETRGEMQAAVAQFSSWLSPHESPDLDIILLGHSLGGILAADAAALTPTSTPTPTGGAQHHHHQPQFQPKHRILGLINFDVPFLGLQPRVYHTSLSSFFLQKNFPGDDERPSTFATASANYVAPVMVTVADDHGREDEVSVGIDGIGVMGGLKKHFRQHQKKKSEPKKSLVDRFAPSLKFANCLNDSAELRRRYAWLMELEAAEDSPARVRFVNYYAESTGEGPKAGASGAARPVVRAAASESSLLGTGMGTGTVGELEGVSRSVSESGSAEMVGTGTGTGRKLRRFAVLPSKDGSGLWDDSLWVPVLMEDMDEVTAHMSMFVAQGARYERLVGETVSQIEGWVQRDLDRRWLQHVRL</sequence>
<protein>
    <recommendedName>
        <fullName evidence="3">AB hydrolase-1 domain-containing protein</fullName>
    </recommendedName>
</protein>
<dbReference type="PANTHER" id="PTHR47842">
    <property type="entry name" value="EXPRESSED PROTEIN"/>
    <property type="match status" value="1"/>
</dbReference>
<evidence type="ECO:0008006" key="3">
    <source>
        <dbReference type="Google" id="ProtNLM"/>
    </source>
</evidence>
<dbReference type="AlphaFoldDB" id="A0A317WEE0"/>
<comment type="caution">
    <text evidence="1">The sequence shown here is derived from an EMBL/GenBank/DDBJ whole genome shotgun (WGS) entry which is preliminary data.</text>
</comment>
<dbReference type="VEuPathDB" id="FungiDB:BO70DRAFT_352404"/>
<dbReference type="InterPro" id="IPR029058">
    <property type="entry name" value="AB_hydrolase_fold"/>
</dbReference>
<organism evidence="1 2">
    <name type="scientific">Aspergillus heteromorphus CBS 117.55</name>
    <dbReference type="NCBI Taxonomy" id="1448321"/>
    <lineage>
        <taxon>Eukaryota</taxon>
        <taxon>Fungi</taxon>
        <taxon>Dikarya</taxon>
        <taxon>Ascomycota</taxon>
        <taxon>Pezizomycotina</taxon>
        <taxon>Eurotiomycetes</taxon>
        <taxon>Eurotiomycetidae</taxon>
        <taxon>Eurotiales</taxon>
        <taxon>Aspergillaceae</taxon>
        <taxon>Aspergillus</taxon>
        <taxon>Aspergillus subgen. Circumdati</taxon>
    </lineage>
</organism>
<dbReference type="Gene3D" id="3.40.50.1820">
    <property type="entry name" value="alpha/beta hydrolase"/>
    <property type="match status" value="1"/>
</dbReference>
<dbReference type="OrthoDB" id="3248508at2759"/>
<evidence type="ECO:0000313" key="1">
    <source>
        <dbReference type="EMBL" id="PWY83592.1"/>
    </source>
</evidence>